<feature type="compositionally biased region" description="Basic and acidic residues" evidence="10">
    <location>
        <begin position="135"/>
        <end position="162"/>
    </location>
</feature>
<dbReference type="GO" id="GO:0016433">
    <property type="term" value="F:rRNA (adenine) methyltransferase activity"/>
    <property type="evidence" value="ECO:0007669"/>
    <property type="project" value="TreeGrafter"/>
</dbReference>
<reference evidence="11 12" key="1">
    <citation type="journal article" date="2019" name="Nat. Ecol. Evol.">
        <title>Megaphylogeny resolves global patterns of mushroom evolution.</title>
        <authorList>
            <person name="Varga T."/>
            <person name="Krizsan K."/>
            <person name="Foldi C."/>
            <person name="Dima B."/>
            <person name="Sanchez-Garcia M."/>
            <person name="Sanchez-Ramirez S."/>
            <person name="Szollosi G.J."/>
            <person name="Szarkandi J.G."/>
            <person name="Papp V."/>
            <person name="Albert L."/>
            <person name="Andreopoulos W."/>
            <person name="Angelini C."/>
            <person name="Antonin V."/>
            <person name="Barry K.W."/>
            <person name="Bougher N.L."/>
            <person name="Buchanan P."/>
            <person name="Buyck B."/>
            <person name="Bense V."/>
            <person name="Catcheside P."/>
            <person name="Chovatia M."/>
            <person name="Cooper J."/>
            <person name="Damon W."/>
            <person name="Desjardin D."/>
            <person name="Finy P."/>
            <person name="Geml J."/>
            <person name="Haridas S."/>
            <person name="Hughes K."/>
            <person name="Justo A."/>
            <person name="Karasinski D."/>
            <person name="Kautmanova I."/>
            <person name="Kiss B."/>
            <person name="Kocsube S."/>
            <person name="Kotiranta H."/>
            <person name="LaButti K.M."/>
            <person name="Lechner B.E."/>
            <person name="Liimatainen K."/>
            <person name="Lipzen A."/>
            <person name="Lukacs Z."/>
            <person name="Mihaltcheva S."/>
            <person name="Morgado L.N."/>
            <person name="Niskanen T."/>
            <person name="Noordeloos M.E."/>
            <person name="Ohm R.A."/>
            <person name="Ortiz-Santana B."/>
            <person name="Ovrebo C."/>
            <person name="Racz N."/>
            <person name="Riley R."/>
            <person name="Savchenko A."/>
            <person name="Shiryaev A."/>
            <person name="Soop K."/>
            <person name="Spirin V."/>
            <person name="Szebenyi C."/>
            <person name="Tomsovsky M."/>
            <person name="Tulloss R.E."/>
            <person name="Uehling J."/>
            <person name="Grigoriev I.V."/>
            <person name="Vagvolgyi C."/>
            <person name="Papp T."/>
            <person name="Martin F.M."/>
            <person name="Miettinen O."/>
            <person name="Hibbett D.S."/>
            <person name="Nagy L.G."/>
        </authorList>
    </citation>
    <scope>NUCLEOTIDE SEQUENCE [LARGE SCALE GENOMIC DNA]</scope>
    <source>
        <strain evidence="11 12">FP101781</strain>
    </source>
</reference>
<dbReference type="Gene3D" id="3.40.50.150">
    <property type="entry name" value="Vaccinia Virus protein VP39"/>
    <property type="match status" value="1"/>
</dbReference>
<evidence type="ECO:0000256" key="4">
    <source>
        <dbReference type="ARBA" id="ARBA00022603"/>
    </source>
</evidence>
<dbReference type="InterPro" id="IPR042036">
    <property type="entry name" value="RRP8_N"/>
</dbReference>
<dbReference type="PANTHER" id="PTHR12787:SF0">
    <property type="entry name" value="RIBOSOMAL RNA-PROCESSING PROTEIN 8"/>
    <property type="match status" value="1"/>
</dbReference>
<feature type="compositionally biased region" description="Basic and acidic residues" evidence="10">
    <location>
        <begin position="47"/>
        <end position="63"/>
    </location>
</feature>
<dbReference type="EC" id="2.1.1.-" evidence="9"/>
<evidence type="ECO:0000256" key="1">
    <source>
        <dbReference type="ARBA" id="ARBA00004604"/>
    </source>
</evidence>
<dbReference type="FunFam" id="1.10.10.2150:FF:000001">
    <property type="entry name" value="Ribosomal RNA-processing protein 8"/>
    <property type="match status" value="1"/>
</dbReference>
<keyword evidence="5 9" id="KW-0808">Transferase</keyword>
<name>A0A4Y7TPT5_COPMI</name>
<dbReference type="PANTHER" id="PTHR12787">
    <property type="entry name" value="RIBOSOMAL RNA-PROCESSING PROTEIN 8"/>
    <property type="match status" value="1"/>
</dbReference>
<comment type="function">
    <text evidence="9">S-adenosyl-L-methionine-dependent methyltransferase that specifically methylates the N(1) position of adenine in helix 25.1 in 25S rRNA. Required both for ribosomal 40S and 60S subunits biogenesis. Required for efficient pre-rRNA cleavage at site A2.</text>
</comment>
<evidence type="ECO:0000256" key="2">
    <source>
        <dbReference type="ARBA" id="ARBA00006301"/>
    </source>
</evidence>
<feature type="compositionally biased region" description="Basic and acidic residues" evidence="10">
    <location>
        <begin position="84"/>
        <end position="105"/>
    </location>
</feature>
<sequence>MPQLFDVPGWSVPEPANNPPPNSGKASKKRKRPTSDTGSKLLSAEFNLEKLMEKLKESTKPSKNESAGESGKKGKDKQSKKKEGKQGKKQREEHPKAQVSDERKISQPKPLQPRGKASLDKARANQESSRPAKRARTEHVAEDPLPKKVGKKTEKNAEKVTAEEETGLTALQKRMKEKLDGAKFRMINETLYKSDSTSALQLVKGDPSIYEEYHVGFRHQVHSWPTNPVEQYIEKLKDYPPRTVIVDLGCGDAALARGLVPEGMAVLSFDLISDGMYVVEADACKGIPLPGSQPTAESPTGEGSVVDVVVFSLSLMNTNWPECIREAWRILKEDGELQIAEVASRFADVKDFDKLIASIGFRLKAKDDDNTHFTLFEFEKVARKPFSEKEWSKILGKASILKPCEYKRR</sequence>
<keyword evidence="12" id="KW-1185">Reference proteome</keyword>
<dbReference type="InterPro" id="IPR007823">
    <property type="entry name" value="RRP8"/>
</dbReference>
<comment type="subcellular location">
    <subcellularLocation>
        <location evidence="1 9">Nucleus</location>
        <location evidence="1 9">Nucleolus</location>
    </subcellularLocation>
</comment>
<evidence type="ECO:0000256" key="6">
    <source>
        <dbReference type="ARBA" id="ARBA00022691"/>
    </source>
</evidence>
<organism evidence="11 12">
    <name type="scientific">Coprinellus micaceus</name>
    <name type="common">Glistening ink-cap mushroom</name>
    <name type="synonym">Coprinus micaceus</name>
    <dbReference type="NCBI Taxonomy" id="71717"/>
    <lineage>
        <taxon>Eukaryota</taxon>
        <taxon>Fungi</taxon>
        <taxon>Dikarya</taxon>
        <taxon>Basidiomycota</taxon>
        <taxon>Agaricomycotina</taxon>
        <taxon>Agaricomycetes</taxon>
        <taxon>Agaricomycetidae</taxon>
        <taxon>Agaricales</taxon>
        <taxon>Agaricineae</taxon>
        <taxon>Psathyrellaceae</taxon>
        <taxon>Coprinellus</taxon>
    </lineage>
</organism>
<evidence type="ECO:0000313" key="11">
    <source>
        <dbReference type="EMBL" id="TEB35582.1"/>
    </source>
</evidence>
<evidence type="ECO:0000256" key="8">
    <source>
        <dbReference type="ARBA" id="ARBA00076672"/>
    </source>
</evidence>
<keyword evidence="7 9" id="KW-0539">Nucleus</keyword>
<dbReference type="Pfam" id="PF05148">
    <property type="entry name" value="Methyltransf_8"/>
    <property type="match status" value="1"/>
</dbReference>
<keyword evidence="6 9" id="KW-0949">S-adenosyl-L-methionine</keyword>
<evidence type="ECO:0000256" key="10">
    <source>
        <dbReference type="SAM" id="MobiDB-lite"/>
    </source>
</evidence>
<keyword evidence="3 9" id="KW-0698">rRNA processing</keyword>
<dbReference type="SUPFAM" id="SSF53335">
    <property type="entry name" value="S-adenosyl-L-methionine-dependent methyltransferases"/>
    <property type="match status" value="1"/>
</dbReference>
<evidence type="ECO:0000256" key="5">
    <source>
        <dbReference type="ARBA" id="ARBA00022679"/>
    </source>
</evidence>
<evidence type="ECO:0000256" key="7">
    <source>
        <dbReference type="ARBA" id="ARBA00023242"/>
    </source>
</evidence>
<dbReference type="AlphaFoldDB" id="A0A4Y7TPT5"/>
<dbReference type="GO" id="GO:0042273">
    <property type="term" value="P:ribosomal large subunit biogenesis"/>
    <property type="evidence" value="ECO:0007669"/>
    <property type="project" value="TreeGrafter"/>
</dbReference>
<dbReference type="EMBL" id="QPFP01000007">
    <property type="protein sequence ID" value="TEB35582.1"/>
    <property type="molecule type" value="Genomic_DNA"/>
</dbReference>
<dbReference type="Proteomes" id="UP000298030">
    <property type="component" value="Unassembled WGS sequence"/>
</dbReference>
<dbReference type="STRING" id="71717.A0A4Y7TPT5"/>
<dbReference type="OrthoDB" id="10258825at2759"/>
<dbReference type="InterPro" id="IPR029063">
    <property type="entry name" value="SAM-dependent_MTases_sf"/>
</dbReference>
<dbReference type="Gene3D" id="1.10.10.2150">
    <property type="entry name" value="Ribosomal RNA-processing protein 8, N-terminal domain"/>
    <property type="match status" value="1"/>
</dbReference>
<keyword evidence="4 9" id="KW-0489">Methyltransferase</keyword>
<proteinExistence type="inferred from homology"/>
<dbReference type="GO" id="GO:0005730">
    <property type="term" value="C:nucleolus"/>
    <property type="evidence" value="ECO:0007669"/>
    <property type="project" value="UniProtKB-SubCell"/>
</dbReference>
<evidence type="ECO:0000313" key="12">
    <source>
        <dbReference type="Proteomes" id="UP000298030"/>
    </source>
</evidence>
<protein>
    <recommendedName>
        <fullName evidence="8 9">Ribosomal RNA-processing protein 8</fullName>
        <ecNumber evidence="9">2.1.1.-</ecNumber>
    </recommendedName>
</protein>
<comment type="similarity">
    <text evidence="2 9">Belongs to the methyltransferase superfamily. RRP8 family.</text>
</comment>
<evidence type="ECO:0000256" key="9">
    <source>
        <dbReference type="RuleBase" id="RU365074"/>
    </source>
</evidence>
<gene>
    <name evidence="11" type="ORF">FA13DRAFT_1762661</name>
</gene>
<comment type="caution">
    <text evidence="11">The sequence shown here is derived from an EMBL/GenBank/DDBJ whole genome shotgun (WGS) entry which is preliminary data.</text>
</comment>
<evidence type="ECO:0000256" key="3">
    <source>
        <dbReference type="ARBA" id="ARBA00022552"/>
    </source>
</evidence>
<feature type="region of interest" description="Disordered" evidence="10">
    <location>
        <begin position="1"/>
        <end position="168"/>
    </location>
</feature>
<accession>A0A4Y7TPT5</accession>